<keyword evidence="1" id="KW-1133">Transmembrane helix</keyword>
<keyword evidence="1" id="KW-0472">Membrane</keyword>
<proteinExistence type="predicted"/>
<protein>
    <submittedName>
        <fullName evidence="2">Uncharacterized protein</fullName>
    </submittedName>
</protein>
<evidence type="ECO:0000256" key="1">
    <source>
        <dbReference type="SAM" id="Phobius"/>
    </source>
</evidence>
<sequence>MTEPPVYDGPFAGAALVAAVLVTAVLLLRPPRSWDHDQDDERRDSR</sequence>
<keyword evidence="1" id="KW-0812">Transmembrane</keyword>
<dbReference type="EMBL" id="JBHLTG010000007">
    <property type="protein sequence ID" value="MFC0681358.1"/>
    <property type="molecule type" value="Genomic_DNA"/>
</dbReference>
<organism evidence="2 3">
    <name type="scientific">Lysobacter korlensis</name>
    <dbReference type="NCBI Taxonomy" id="553636"/>
    <lineage>
        <taxon>Bacteria</taxon>
        <taxon>Pseudomonadati</taxon>
        <taxon>Pseudomonadota</taxon>
        <taxon>Gammaproteobacteria</taxon>
        <taxon>Lysobacterales</taxon>
        <taxon>Lysobacteraceae</taxon>
        <taxon>Lysobacter</taxon>
    </lineage>
</organism>
<reference evidence="2 3" key="1">
    <citation type="submission" date="2024-09" db="EMBL/GenBank/DDBJ databases">
        <authorList>
            <person name="Sun Q."/>
            <person name="Mori K."/>
        </authorList>
    </citation>
    <scope>NUCLEOTIDE SEQUENCE [LARGE SCALE GENOMIC DNA]</scope>
    <source>
        <strain evidence="2 3">KCTC 23076</strain>
    </source>
</reference>
<name>A0ABV6RZP0_9GAMM</name>
<dbReference type="RefSeq" id="WP_386673900.1">
    <property type="nucleotide sequence ID" value="NZ_JBHLTG010000007.1"/>
</dbReference>
<accession>A0ABV6RZP0</accession>
<evidence type="ECO:0000313" key="3">
    <source>
        <dbReference type="Proteomes" id="UP001589896"/>
    </source>
</evidence>
<feature type="transmembrane region" description="Helical" evidence="1">
    <location>
        <begin position="6"/>
        <end position="28"/>
    </location>
</feature>
<gene>
    <name evidence="2" type="ORF">ACFFGH_26300</name>
</gene>
<dbReference type="Proteomes" id="UP001589896">
    <property type="component" value="Unassembled WGS sequence"/>
</dbReference>
<evidence type="ECO:0000313" key="2">
    <source>
        <dbReference type="EMBL" id="MFC0681358.1"/>
    </source>
</evidence>
<comment type="caution">
    <text evidence="2">The sequence shown here is derived from an EMBL/GenBank/DDBJ whole genome shotgun (WGS) entry which is preliminary data.</text>
</comment>
<keyword evidence="3" id="KW-1185">Reference proteome</keyword>